<feature type="domain" description="RanBP2-type" evidence="6">
    <location>
        <begin position="49"/>
        <end position="77"/>
    </location>
</feature>
<dbReference type="OrthoDB" id="448399at2759"/>
<dbReference type="GO" id="GO:0008270">
    <property type="term" value="F:zinc ion binding"/>
    <property type="evidence" value="ECO:0007669"/>
    <property type="project" value="UniProtKB-KW"/>
</dbReference>
<dbReference type="Proteomes" id="UP000797356">
    <property type="component" value="Chromosome 6"/>
</dbReference>
<feature type="region of interest" description="Disordered" evidence="5">
    <location>
        <begin position="230"/>
        <end position="267"/>
    </location>
</feature>
<sequence>MNRKPGDWNCRSCEYVNFCRRDSCQRCGEPKLGVDRPDYTSSSGVWDVKPGDWYCLCGVRNFANRPKCLKCGAAKDDSSAAVAQSWGFGYGAPTGWKSGDWICTSGKNMFTKSCLEGKAVKNNLRGNQQYVGSQGSTFNVTLLKFHPEFKKLRCTALFTPSITVKRRTEAKIKEVERVELERNDMKHKGLGKRWSLCSQQSVIQLRSQSLNWMDLVEKNVPPPVSSLLQTNATNQTPDSNGSAATASLAISKSKPSTGGIQRTTSDEGLVMLPSPKVGFFRTSCTIKGKRAPPLCKEVEPLLTAICDTTSISEFKLDLAGFRLYVKRDLVEKNVPPPVSSLLQTNATNQTPDSNGSAATASLAISKSKPSTGGIQRTTSDEGLVMLPSPKVGFFRTSCTIKGKRAPPLCKEVTLLIRYIFKLFNIGAN</sequence>
<dbReference type="InterPro" id="IPR036443">
    <property type="entry name" value="Znf_RanBP2_sf"/>
</dbReference>
<reference evidence="7" key="2">
    <citation type="submission" date="2019-07" db="EMBL/GenBank/DDBJ databases">
        <authorList>
            <person name="Yang Y."/>
            <person name="Bocs S."/>
            <person name="Baudouin L."/>
        </authorList>
    </citation>
    <scope>NUCLEOTIDE SEQUENCE</scope>
    <source>
        <tissue evidence="7">Spear leaf of Hainan Tall coconut</tissue>
    </source>
</reference>
<feature type="region of interest" description="Disordered" evidence="5">
    <location>
        <begin position="336"/>
        <end position="361"/>
    </location>
</feature>
<keyword evidence="3" id="KW-0862">Zinc</keyword>
<evidence type="ECO:0000256" key="5">
    <source>
        <dbReference type="SAM" id="MobiDB-lite"/>
    </source>
</evidence>
<feature type="compositionally biased region" description="Polar residues" evidence="5">
    <location>
        <begin position="230"/>
        <end position="263"/>
    </location>
</feature>
<evidence type="ECO:0000259" key="6">
    <source>
        <dbReference type="PROSITE" id="PS50199"/>
    </source>
</evidence>
<dbReference type="InterPro" id="IPR053217">
    <property type="entry name" value="ACC_Biotin_Carrier"/>
</dbReference>
<evidence type="ECO:0000256" key="2">
    <source>
        <dbReference type="ARBA" id="ARBA00022771"/>
    </source>
</evidence>
<keyword evidence="2 4" id="KW-0863">Zinc-finger</keyword>
<dbReference type="AlphaFoldDB" id="A0A8K0IA99"/>
<reference evidence="7" key="1">
    <citation type="journal article" date="2017" name="Gigascience">
        <title>The genome draft of coconut (Cocos nucifera).</title>
        <authorList>
            <person name="Xiao Y."/>
            <person name="Xu P."/>
            <person name="Fan H."/>
            <person name="Baudouin L."/>
            <person name="Xia W."/>
            <person name="Bocs S."/>
            <person name="Xu J."/>
            <person name="Li Q."/>
            <person name="Guo A."/>
            <person name="Zhou L."/>
            <person name="Li J."/>
            <person name="Wu Y."/>
            <person name="Ma Z."/>
            <person name="Armero A."/>
            <person name="Issali A.E."/>
            <person name="Liu N."/>
            <person name="Peng M."/>
            <person name="Yang Y."/>
        </authorList>
    </citation>
    <scope>NUCLEOTIDE SEQUENCE</scope>
    <source>
        <tissue evidence="7">Spear leaf of Hainan Tall coconut</tissue>
    </source>
</reference>
<dbReference type="EMBL" id="CM017877">
    <property type="protein sequence ID" value="KAG1346205.1"/>
    <property type="molecule type" value="Genomic_DNA"/>
</dbReference>
<dbReference type="SMART" id="SM00547">
    <property type="entry name" value="ZnF_RBZ"/>
    <property type="match status" value="2"/>
</dbReference>
<dbReference type="PROSITE" id="PS50199">
    <property type="entry name" value="ZF_RANBP2_2"/>
    <property type="match status" value="2"/>
</dbReference>
<organism evidence="7 8">
    <name type="scientific">Cocos nucifera</name>
    <name type="common">Coconut palm</name>
    <dbReference type="NCBI Taxonomy" id="13894"/>
    <lineage>
        <taxon>Eukaryota</taxon>
        <taxon>Viridiplantae</taxon>
        <taxon>Streptophyta</taxon>
        <taxon>Embryophyta</taxon>
        <taxon>Tracheophyta</taxon>
        <taxon>Spermatophyta</taxon>
        <taxon>Magnoliopsida</taxon>
        <taxon>Liliopsida</taxon>
        <taxon>Arecaceae</taxon>
        <taxon>Arecoideae</taxon>
        <taxon>Cocoseae</taxon>
        <taxon>Attaleinae</taxon>
        <taxon>Cocos</taxon>
    </lineage>
</organism>
<dbReference type="Gene3D" id="4.10.1060.10">
    <property type="entry name" value="Zinc finger, RanBP2-type"/>
    <property type="match status" value="2"/>
</dbReference>
<dbReference type="PANTHER" id="PTHR47597:SF1">
    <property type="entry name" value="IS A MEMBER OF THE PF|00364 BIOTIN-REQUIRING ENZYMES FAMILY-RELATED"/>
    <property type="match status" value="1"/>
</dbReference>
<accession>A0A8K0IA99</accession>
<dbReference type="InterPro" id="IPR001876">
    <property type="entry name" value="Znf_RanBP2"/>
</dbReference>
<gene>
    <name evidence="7" type="ORF">COCNU_06G000340</name>
</gene>
<name>A0A8K0IA99_COCNU</name>
<feature type="compositionally biased region" description="Polar residues" evidence="5">
    <location>
        <begin position="340"/>
        <end position="361"/>
    </location>
</feature>
<dbReference type="SUPFAM" id="SSF90209">
    <property type="entry name" value="Ran binding protein zinc finger-like"/>
    <property type="match status" value="2"/>
</dbReference>
<evidence type="ECO:0000256" key="4">
    <source>
        <dbReference type="PROSITE-ProRule" id="PRU00322"/>
    </source>
</evidence>
<dbReference type="PANTHER" id="PTHR47597">
    <property type="entry name" value="IS A MEMBER OF THE PF|00364 BIOTIN-REQUIRING ENZYMES FAMILY-RELATED"/>
    <property type="match status" value="1"/>
</dbReference>
<comment type="caution">
    <text evidence="7">The sequence shown here is derived from an EMBL/GenBank/DDBJ whole genome shotgun (WGS) entry which is preliminary data.</text>
</comment>
<proteinExistence type="predicted"/>
<evidence type="ECO:0000313" key="7">
    <source>
        <dbReference type="EMBL" id="KAG1346205.1"/>
    </source>
</evidence>
<evidence type="ECO:0000256" key="3">
    <source>
        <dbReference type="ARBA" id="ARBA00022833"/>
    </source>
</evidence>
<keyword evidence="8" id="KW-1185">Reference proteome</keyword>
<keyword evidence="1" id="KW-0479">Metal-binding</keyword>
<dbReference type="Pfam" id="PF00641">
    <property type="entry name" value="Zn_ribbon_RanBP"/>
    <property type="match status" value="2"/>
</dbReference>
<feature type="domain" description="RanBP2-type" evidence="6">
    <location>
        <begin position="4"/>
        <end position="33"/>
    </location>
</feature>
<evidence type="ECO:0000256" key="1">
    <source>
        <dbReference type="ARBA" id="ARBA00022723"/>
    </source>
</evidence>
<dbReference type="PROSITE" id="PS01358">
    <property type="entry name" value="ZF_RANBP2_1"/>
    <property type="match status" value="1"/>
</dbReference>
<evidence type="ECO:0000313" key="8">
    <source>
        <dbReference type="Proteomes" id="UP000797356"/>
    </source>
</evidence>
<protein>
    <recommendedName>
        <fullName evidence="6">RanBP2-type domain-containing protein</fullName>
    </recommendedName>
</protein>